<dbReference type="EMBL" id="BLPG01000001">
    <property type="protein sequence ID" value="GFJ90585.1"/>
    <property type="molecule type" value="Genomic_DNA"/>
</dbReference>
<accession>A0A6V8LD37</accession>
<evidence type="ECO:0000256" key="2">
    <source>
        <dbReference type="SAM" id="Phobius"/>
    </source>
</evidence>
<evidence type="ECO:0000256" key="1">
    <source>
        <dbReference type="SAM" id="MobiDB-lite"/>
    </source>
</evidence>
<feature type="transmembrane region" description="Helical" evidence="2">
    <location>
        <begin position="110"/>
        <end position="134"/>
    </location>
</feature>
<reference evidence="3 4" key="1">
    <citation type="submission" date="2020-03" db="EMBL/GenBank/DDBJ databases">
        <title>Whole genome shotgun sequence of Phytohabitans rumicis NBRC 108638.</title>
        <authorList>
            <person name="Komaki H."/>
            <person name="Tamura T."/>
        </authorList>
    </citation>
    <scope>NUCLEOTIDE SEQUENCE [LARGE SCALE GENOMIC DNA]</scope>
    <source>
        <strain evidence="3 4">NBRC 108638</strain>
    </source>
</reference>
<proteinExistence type="predicted"/>
<keyword evidence="2" id="KW-0812">Transmembrane</keyword>
<name>A0A6V8LD37_9ACTN</name>
<evidence type="ECO:0000313" key="4">
    <source>
        <dbReference type="Proteomes" id="UP000482960"/>
    </source>
</evidence>
<dbReference type="RefSeq" id="WP_173077885.1">
    <property type="nucleotide sequence ID" value="NZ_BAABJB010000003.1"/>
</dbReference>
<sequence>MTGREFSQVDIDLLADYVGGVLDGTPDEAVVARRVADDPTWAEAYATLSASASTIQADLAAWGATPEPMPADVADRIATALEQEPTRPALSVVPDADGPRRSVSRLRRRWPAWATPVAVAASLAAFAGLGIGLADSSSTDDAGSGTAAEAPAAARDNAAGGAELATPQALVASGKDYRAGTLAAAQPPPDGDRAMSAQSATTEEDSGSSGLKSTAAAALQRLTAQTALSACLDAIAREHNNGAATVQVVDFATFDGSPAVIVFFTDGTGARWVWASGPNCGQAAWGADTRGNAKIG</sequence>
<keyword evidence="2" id="KW-1133">Transmembrane helix</keyword>
<dbReference type="Proteomes" id="UP000482960">
    <property type="component" value="Unassembled WGS sequence"/>
</dbReference>
<reference evidence="3 4" key="2">
    <citation type="submission" date="2020-03" db="EMBL/GenBank/DDBJ databases">
        <authorList>
            <person name="Ichikawa N."/>
            <person name="Kimura A."/>
            <person name="Kitahashi Y."/>
            <person name="Uohara A."/>
        </authorList>
    </citation>
    <scope>NUCLEOTIDE SEQUENCE [LARGE SCALE GENOMIC DNA]</scope>
    <source>
        <strain evidence="3 4">NBRC 108638</strain>
    </source>
</reference>
<feature type="region of interest" description="Disordered" evidence="1">
    <location>
        <begin position="181"/>
        <end position="212"/>
    </location>
</feature>
<comment type="caution">
    <text evidence="3">The sequence shown here is derived from an EMBL/GenBank/DDBJ whole genome shotgun (WGS) entry which is preliminary data.</text>
</comment>
<dbReference type="AlphaFoldDB" id="A0A6V8LD37"/>
<gene>
    <name evidence="3" type="ORF">Prum_042270</name>
</gene>
<keyword evidence="4" id="KW-1185">Reference proteome</keyword>
<keyword evidence="2" id="KW-0472">Membrane</keyword>
<protein>
    <submittedName>
        <fullName evidence="3">Uncharacterized protein</fullName>
    </submittedName>
</protein>
<feature type="compositionally biased region" description="Polar residues" evidence="1">
    <location>
        <begin position="196"/>
        <end position="212"/>
    </location>
</feature>
<organism evidence="3 4">
    <name type="scientific">Phytohabitans rumicis</name>
    <dbReference type="NCBI Taxonomy" id="1076125"/>
    <lineage>
        <taxon>Bacteria</taxon>
        <taxon>Bacillati</taxon>
        <taxon>Actinomycetota</taxon>
        <taxon>Actinomycetes</taxon>
        <taxon>Micromonosporales</taxon>
        <taxon>Micromonosporaceae</taxon>
    </lineage>
</organism>
<evidence type="ECO:0000313" key="3">
    <source>
        <dbReference type="EMBL" id="GFJ90585.1"/>
    </source>
</evidence>